<keyword evidence="2" id="KW-1185">Reference proteome</keyword>
<reference evidence="1 2" key="1">
    <citation type="journal article" date="2007" name="Int. J. Syst. Evol. Microbiol.">
        <title>Oceanobacillus profundus sp. nov., isolated from a deep-sea sediment core.</title>
        <authorList>
            <person name="Kim Y.G."/>
            <person name="Choi D.H."/>
            <person name="Hyun S."/>
            <person name="Cho B.C."/>
        </authorList>
    </citation>
    <scope>NUCLEOTIDE SEQUENCE [LARGE SCALE GENOMIC DNA]</scope>
    <source>
        <strain evidence="1 2">DSM 18246</strain>
    </source>
</reference>
<sequence>MARAGRFIQGLKREFNPKDPFIKKVDYRNVNNLWTGREVGGKGKIAIAASAIGFGGHQIYSAPYERIRQEAEMQAPQSLPGTRGDMQEYTPNISNMEVSGDLAFALHNLRHGG</sequence>
<organism evidence="1 2">
    <name type="scientific">Oceanobacillus profundus</name>
    <dbReference type="NCBI Taxonomy" id="372463"/>
    <lineage>
        <taxon>Bacteria</taxon>
        <taxon>Bacillati</taxon>
        <taxon>Bacillota</taxon>
        <taxon>Bacilli</taxon>
        <taxon>Bacillales</taxon>
        <taxon>Bacillaceae</taxon>
        <taxon>Oceanobacillus</taxon>
    </lineage>
</organism>
<proteinExistence type="predicted"/>
<evidence type="ECO:0000313" key="1">
    <source>
        <dbReference type="EMBL" id="RHW31973.1"/>
    </source>
</evidence>
<gene>
    <name evidence="1" type="ORF">D1B32_12105</name>
</gene>
<dbReference type="OrthoDB" id="2991243at2"/>
<protein>
    <submittedName>
        <fullName evidence="1">Uncharacterized protein</fullName>
    </submittedName>
</protein>
<comment type="caution">
    <text evidence="1">The sequence shown here is derived from an EMBL/GenBank/DDBJ whole genome shotgun (WGS) entry which is preliminary data.</text>
</comment>
<dbReference type="AlphaFoldDB" id="A0A417YGP7"/>
<dbReference type="RefSeq" id="WP_118889531.1">
    <property type="nucleotide sequence ID" value="NZ_PHUT01000007.1"/>
</dbReference>
<accession>A0A417YGP7</accession>
<dbReference type="EMBL" id="QWEH01000007">
    <property type="protein sequence ID" value="RHW31973.1"/>
    <property type="molecule type" value="Genomic_DNA"/>
</dbReference>
<evidence type="ECO:0000313" key="2">
    <source>
        <dbReference type="Proteomes" id="UP000285456"/>
    </source>
</evidence>
<name>A0A417YGP7_9BACI</name>
<dbReference type="Proteomes" id="UP000285456">
    <property type="component" value="Unassembled WGS sequence"/>
</dbReference>